<protein>
    <submittedName>
        <fullName evidence="2">Uncharacterized protein</fullName>
    </submittedName>
</protein>
<reference evidence="2 3" key="1">
    <citation type="submission" date="2024-08" db="EMBL/GenBank/DDBJ databases">
        <title>Genome mining of Saccharopolyspora cebuensis PGLac3 from Nigerian medicinal plant.</title>
        <authorList>
            <person name="Ezeobiora C.E."/>
            <person name="Igbokwe N.H."/>
            <person name="Amin D.H."/>
            <person name="Mendie U.E."/>
        </authorList>
    </citation>
    <scope>NUCLEOTIDE SEQUENCE [LARGE SCALE GENOMIC DNA]</scope>
    <source>
        <strain evidence="2 3">PGLac3</strain>
    </source>
</reference>
<dbReference type="Proteomes" id="UP001564626">
    <property type="component" value="Unassembled WGS sequence"/>
</dbReference>
<proteinExistence type="predicted"/>
<organism evidence="2 3">
    <name type="scientific">Saccharopolyspora cebuensis</name>
    <dbReference type="NCBI Taxonomy" id="418759"/>
    <lineage>
        <taxon>Bacteria</taxon>
        <taxon>Bacillati</taxon>
        <taxon>Actinomycetota</taxon>
        <taxon>Actinomycetes</taxon>
        <taxon>Pseudonocardiales</taxon>
        <taxon>Pseudonocardiaceae</taxon>
        <taxon>Saccharopolyspora</taxon>
    </lineage>
</organism>
<dbReference type="EMBL" id="JBGEHV010000014">
    <property type="protein sequence ID" value="MEY8039748.1"/>
    <property type="molecule type" value="Genomic_DNA"/>
</dbReference>
<evidence type="ECO:0000256" key="1">
    <source>
        <dbReference type="SAM" id="Phobius"/>
    </source>
</evidence>
<evidence type="ECO:0000313" key="2">
    <source>
        <dbReference type="EMBL" id="MEY8039748.1"/>
    </source>
</evidence>
<name>A0ABV4CFD9_9PSEU</name>
<sequence>MEVHDFDDRDACELLTRPTFMVEQWSWELDGQDEPRRCQMKASVLTGCDVQEALDWCERNRSMPGSFVLYAGTWTTLGYFSGLWLAGEAPTRESSSDDSAATVSFTI</sequence>
<keyword evidence="1" id="KW-0472">Membrane</keyword>
<comment type="caution">
    <text evidence="2">The sequence shown here is derived from an EMBL/GenBank/DDBJ whole genome shotgun (WGS) entry which is preliminary data.</text>
</comment>
<feature type="transmembrane region" description="Helical" evidence="1">
    <location>
        <begin position="67"/>
        <end position="86"/>
    </location>
</feature>
<keyword evidence="1" id="KW-1133">Transmembrane helix</keyword>
<dbReference type="RefSeq" id="WP_345364909.1">
    <property type="nucleotide sequence ID" value="NZ_BAABII010000012.1"/>
</dbReference>
<keyword evidence="3" id="KW-1185">Reference proteome</keyword>
<keyword evidence="1" id="KW-0812">Transmembrane</keyword>
<accession>A0ABV4CFD9</accession>
<gene>
    <name evidence="2" type="ORF">AB8O55_10105</name>
</gene>
<evidence type="ECO:0000313" key="3">
    <source>
        <dbReference type="Proteomes" id="UP001564626"/>
    </source>
</evidence>